<evidence type="ECO:0000313" key="2">
    <source>
        <dbReference type="EMBL" id="MBO8474877.1"/>
    </source>
</evidence>
<accession>A0A9D9ILS0</accession>
<dbReference type="AlphaFoldDB" id="A0A9D9ILS0"/>
<dbReference type="PANTHER" id="PTHR22916">
    <property type="entry name" value="GLYCOSYLTRANSFERASE"/>
    <property type="match status" value="1"/>
</dbReference>
<evidence type="ECO:0000313" key="3">
    <source>
        <dbReference type="Proteomes" id="UP000823757"/>
    </source>
</evidence>
<organism evidence="2 3">
    <name type="scientific">Candidatus Cryptobacteroides faecigallinarum</name>
    <dbReference type="NCBI Taxonomy" id="2840763"/>
    <lineage>
        <taxon>Bacteria</taxon>
        <taxon>Pseudomonadati</taxon>
        <taxon>Bacteroidota</taxon>
        <taxon>Bacteroidia</taxon>
        <taxon>Bacteroidales</taxon>
        <taxon>Candidatus Cryptobacteroides</taxon>
    </lineage>
</organism>
<comment type="caution">
    <text evidence="2">The sequence shown here is derived from an EMBL/GenBank/DDBJ whole genome shotgun (WGS) entry which is preliminary data.</text>
</comment>
<dbReference type="Gene3D" id="3.90.550.10">
    <property type="entry name" value="Spore Coat Polysaccharide Biosynthesis Protein SpsA, Chain A"/>
    <property type="match status" value="1"/>
</dbReference>
<feature type="domain" description="Glycosyltransferase 2-like" evidence="1">
    <location>
        <begin position="13"/>
        <end position="158"/>
    </location>
</feature>
<reference evidence="2" key="1">
    <citation type="submission" date="2020-10" db="EMBL/GenBank/DDBJ databases">
        <authorList>
            <person name="Gilroy R."/>
        </authorList>
    </citation>
    <scope>NUCLEOTIDE SEQUENCE</scope>
    <source>
        <strain evidence="2">B1-13419</strain>
    </source>
</reference>
<dbReference type="Pfam" id="PF00535">
    <property type="entry name" value="Glycos_transf_2"/>
    <property type="match status" value="1"/>
</dbReference>
<dbReference type="GO" id="GO:0016758">
    <property type="term" value="F:hexosyltransferase activity"/>
    <property type="evidence" value="ECO:0007669"/>
    <property type="project" value="UniProtKB-ARBA"/>
</dbReference>
<dbReference type="Proteomes" id="UP000823757">
    <property type="component" value="Unassembled WGS sequence"/>
</dbReference>
<proteinExistence type="predicted"/>
<name>A0A9D9ILS0_9BACT</name>
<dbReference type="InterPro" id="IPR001173">
    <property type="entry name" value="Glyco_trans_2-like"/>
</dbReference>
<evidence type="ECO:0000259" key="1">
    <source>
        <dbReference type="Pfam" id="PF00535"/>
    </source>
</evidence>
<gene>
    <name evidence="2" type="ORF">IAB91_06270</name>
</gene>
<sequence>MMNTEHKRPLVSVSCITYNHAKYIRQCLDGFIMQKTNFSFEVLIHDDASTDGTAEIIKEYEKRYPEIIKPIYEEENQWSRGRRGSAEFNFPRAVGKYIALCEGDDYWIDPNKLQKQVDFLETHPEYSMCFHNAVEHFEDGSQQDRLFSNIKDRNYSGYEIYNEWIIPTASTVFTRNVIKSKIYDKICSTPGIKYGDTPLFLCAAKEGLIYGMKDIMSVYRRHVGGLILCSSLEDKLSLNEHDMAIYKCLGNKYKKIVFHKICKRCIYLYISMDKSIRRKYNYLLFDALNKDLFYSISYIIYAYFKYRLIRCKVRL</sequence>
<reference evidence="2" key="2">
    <citation type="journal article" date="2021" name="PeerJ">
        <title>Extensive microbial diversity within the chicken gut microbiome revealed by metagenomics and culture.</title>
        <authorList>
            <person name="Gilroy R."/>
            <person name="Ravi A."/>
            <person name="Getino M."/>
            <person name="Pursley I."/>
            <person name="Horton D.L."/>
            <person name="Alikhan N.F."/>
            <person name="Baker D."/>
            <person name="Gharbi K."/>
            <person name="Hall N."/>
            <person name="Watson M."/>
            <person name="Adriaenssens E.M."/>
            <person name="Foster-Nyarko E."/>
            <person name="Jarju S."/>
            <person name="Secka A."/>
            <person name="Antonio M."/>
            <person name="Oren A."/>
            <person name="Chaudhuri R.R."/>
            <person name="La Ragione R."/>
            <person name="Hildebrand F."/>
            <person name="Pallen M.J."/>
        </authorList>
    </citation>
    <scope>NUCLEOTIDE SEQUENCE</scope>
    <source>
        <strain evidence="2">B1-13419</strain>
    </source>
</reference>
<protein>
    <submittedName>
        <fullName evidence="2">Glycosyltransferase</fullName>
    </submittedName>
</protein>
<dbReference type="PANTHER" id="PTHR22916:SF3">
    <property type="entry name" value="UDP-GLCNAC:BETAGAL BETA-1,3-N-ACETYLGLUCOSAMINYLTRANSFERASE-LIKE PROTEIN 1"/>
    <property type="match status" value="1"/>
</dbReference>
<dbReference type="SUPFAM" id="SSF53448">
    <property type="entry name" value="Nucleotide-diphospho-sugar transferases"/>
    <property type="match status" value="1"/>
</dbReference>
<dbReference type="InterPro" id="IPR029044">
    <property type="entry name" value="Nucleotide-diphossugar_trans"/>
</dbReference>
<dbReference type="EMBL" id="JADIMD010000096">
    <property type="protein sequence ID" value="MBO8474877.1"/>
    <property type="molecule type" value="Genomic_DNA"/>
</dbReference>